<evidence type="ECO:0000259" key="11">
    <source>
        <dbReference type="Pfam" id="PF12627"/>
    </source>
</evidence>
<keyword evidence="7" id="KW-0460">Magnesium</keyword>
<evidence type="ECO:0000256" key="9">
    <source>
        <dbReference type="RuleBase" id="RU003953"/>
    </source>
</evidence>
<evidence type="ECO:0000313" key="13">
    <source>
        <dbReference type="EMBL" id="EDO60918.1"/>
    </source>
</evidence>
<proteinExistence type="inferred from homology"/>
<dbReference type="eggNOG" id="COG0617">
    <property type="taxonomic scope" value="Bacteria"/>
</dbReference>
<dbReference type="GO" id="GO:0000166">
    <property type="term" value="F:nucleotide binding"/>
    <property type="evidence" value="ECO:0007669"/>
    <property type="project" value="UniProtKB-KW"/>
</dbReference>
<evidence type="ECO:0000256" key="6">
    <source>
        <dbReference type="ARBA" id="ARBA00022741"/>
    </source>
</evidence>
<evidence type="ECO:0000256" key="1">
    <source>
        <dbReference type="ARBA" id="ARBA00001946"/>
    </source>
</evidence>
<dbReference type="Gene3D" id="1.10.3090.10">
    <property type="entry name" value="cca-adding enzyme, domain 2"/>
    <property type="match status" value="1"/>
</dbReference>
<feature type="domain" description="tRNA nucleotidyltransferase/poly(A) polymerase RNA and SrmB- binding" evidence="11">
    <location>
        <begin position="201"/>
        <end position="243"/>
    </location>
</feature>
<dbReference type="GO" id="GO:0000049">
    <property type="term" value="F:tRNA binding"/>
    <property type="evidence" value="ECO:0007669"/>
    <property type="project" value="TreeGrafter"/>
</dbReference>
<dbReference type="GO" id="GO:0008033">
    <property type="term" value="P:tRNA processing"/>
    <property type="evidence" value="ECO:0007669"/>
    <property type="project" value="UniProtKB-KW"/>
</dbReference>
<dbReference type="Pfam" id="PF01743">
    <property type="entry name" value="PolyA_pol"/>
    <property type="match status" value="1"/>
</dbReference>
<feature type="domain" description="CCA-adding enzyme C-terminal" evidence="12">
    <location>
        <begin position="282"/>
        <end position="409"/>
    </location>
</feature>
<keyword evidence="5" id="KW-0479">Metal-binding</keyword>
<keyword evidence="2 9" id="KW-0808">Transferase</keyword>
<dbReference type="PANTHER" id="PTHR46173">
    <property type="entry name" value="CCA TRNA NUCLEOTIDYLTRANSFERASE 1, MITOCHONDRIAL"/>
    <property type="match status" value="1"/>
</dbReference>
<dbReference type="PANTHER" id="PTHR46173:SF1">
    <property type="entry name" value="CCA TRNA NUCLEOTIDYLTRANSFERASE 1, MITOCHONDRIAL"/>
    <property type="match status" value="1"/>
</dbReference>
<gene>
    <name evidence="13" type="ORF">CLOLEP_02530</name>
</gene>
<evidence type="ECO:0000256" key="4">
    <source>
        <dbReference type="ARBA" id="ARBA00022695"/>
    </source>
</evidence>
<keyword evidence="6" id="KW-0547">Nucleotide-binding</keyword>
<sequence length="422" mass="48306">MNLLCEIALQKTFPRSERPAVFEKEVLKGGMELPNWGIKLIRRLEEKGFEAYAVGGCVRDMLLGKKPEDYDFAVSALPDETKQALNGVPVFDTGLRHGTVTAVVDGHAAEITTYRTESGYSDFRRPDKVGFTRSLSEDLSRRDFTVNAMAFHPERGLVDCFGGKEDLKNRILKCVGEPERRFREDALRILRCLRFSSALEFAIEEDTRQALLKHRELLKKIAPERLQAEFSKLILGEWAEQVLTEYLPVFQVFLPEAGQRRSALSWLPAEKKLRLAGVFSGCTPDETARALERLRYDGKTIRTVTTLERYRQVPLETDRRQARKLVFLLGMETAEELLRFREEPELLKWLEVIRGQGLCCSLSQLSVNGEDLIRLGYPEGKGIGKALNRLLQLVLDETLENQKELLLKKAKSWMKLDCWQQK</sequence>
<evidence type="ECO:0000256" key="7">
    <source>
        <dbReference type="ARBA" id="ARBA00022842"/>
    </source>
</evidence>
<dbReference type="AlphaFoldDB" id="A7VVB9"/>
<evidence type="ECO:0000256" key="8">
    <source>
        <dbReference type="ARBA" id="ARBA00022884"/>
    </source>
</evidence>
<evidence type="ECO:0000256" key="3">
    <source>
        <dbReference type="ARBA" id="ARBA00022694"/>
    </source>
</evidence>
<dbReference type="InterPro" id="IPR050264">
    <property type="entry name" value="Bact_CCA-adding_enz_type3_sf"/>
</dbReference>
<reference evidence="13 14" key="1">
    <citation type="submission" date="2007-08" db="EMBL/GenBank/DDBJ databases">
        <title>Draft genome sequence of Clostridium leptum (DSM 753).</title>
        <authorList>
            <person name="Sudarsanam P."/>
            <person name="Ley R."/>
            <person name="Guruge J."/>
            <person name="Turnbaugh P.J."/>
            <person name="Mahowald M."/>
            <person name="Liep D."/>
            <person name="Gordon J."/>
        </authorList>
    </citation>
    <scope>NUCLEOTIDE SEQUENCE [LARGE SCALE GENOMIC DNA]</scope>
    <source>
        <strain evidence="13 14">DSM 753</strain>
    </source>
</reference>
<dbReference type="Pfam" id="PF13735">
    <property type="entry name" value="tRNA_NucTran2_2"/>
    <property type="match status" value="1"/>
</dbReference>
<evidence type="ECO:0000313" key="14">
    <source>
        <dbReference type="Proteomes" id="UP000003490"/>
    </source>
</evidence>
<dbReference type="HOGENOM" id="CLU_015961_3_1_9"/>
<keyword evidence="8 9" id="KW-0694">RNA-binding</keyword>
<accession>A7VVB9</accession>
<evidence type="ECO:0000256" key="5">
    <source>
        <dbReference type="ARBA" id="ARBA00022723"/>
    </source>
</evidence>
<dbReference type="InterPro" id="IPR002646">
    <property type="entry name" value="PolA_pol_head_dom"/>
</dbReference>
<reference evidence="13 14" key="2">
    <citation type="submission" date="2007-08" db="EMBL/GenBank/DDBJ databases">
        <authorList>
            <person name="Fulton L."/>
            <person name="Clifton S."/>
            <person name="Fulton B."/>
            <person name="Xu J."/>
            <person name="Minx P."/>
            <person name="Pepin K.H."/>
            <person name="Johnson M."/>
            <person name="Thiruvilangam P."/>
            <person name="Bhonagiri V."/>
            <person name="Nash W.E."/>
            <person name="Wang C."/>
            <person name="Mardis E.R."/>
            <person name="Wilson R.K."/>
        </authorList>
    </citation>
    <scope>NUCLEOTIDE SEQUENCE [LARGE SCALE GENOMIC DNA]</scope>
    <source>
        <strain evidence="13 14">DSM 753</strain>
    </source>
</reference>
<evidence type="ECO:0000259" key="12">
    <source>
        <dbReference type="Pfam" id="PF13735"/>
    </source>
</evidence>
<dbReference type="InterPro" id="IPR032810">
    <property type="entry name" value="CCA-adding_enz_C"/>
</dbReference>
<dbReference type="GO" id="GO:0016779">
    <property type="term" value="F:nucleotidyltransferase activity"/>
    <property type="evidence" value="ECO:0007669"/>
    <property type="project" value="UniProtKB-KW"/>
</dbReference>
<dbReference type="EMBL" id="ABCB02000019">
    <property type="protein sequence ID" value="EDO60918.1"/>
    <property type="molecule type" value="Genomic_DNA"/>
</dbReference>
<dbReference type="SUPFAM" id="SSF81301">
    <property type="entry name" value="Nucleotidyltransferase"/>
    <property type="match status" value="1"/>
</dbReference>
<evidence type="ECO:0000259" key="10">
    <source>
        <dbReference type="Pfam" id="PF01743"/>
    </source>
</evidence>
<dbReference type="InterPro" id="IPR032828">
    <property type="entry name" value="PolyA_RNA-bd"/>
</dbReference>
<dbReference type="Pfam" id="PF12627">
    <property type="entry name" value="PolyA_pol_RNAbd"/>
    <property type="match status" value="1"/>
</dbReference>
<evidence type="ECO:0000256" key="2">
    <source>
        <dbReference type="ARBA" id="ARBA00022679"/>
    </source>
</evidence>
<dbReference type="SUPFAM" id="SSF81891">
    <property type="entry name" value="Poly A polymerase C-terminal region-like"/>
    <property type="match status" value="1"/>
</dbReference>
<dbReference type="Gene3D" id="3.30.460.10">
    <property type="entry name" value="Beta Polymerase, domain 2"/>
    <property type="match status" value="1"/>
</dbReference>
<dbReference type="NCBIfam" id="NF009814">
    <property type="entry name" value="PRK13299.1"/>
    <property type="match status" value="1"/>
</dbReference>
<organism evidence="13 14">
    <name type="scientific">[Clostridium] leptum DSM 753</name>
    <dbReference type="NCBI Taxonomy" id="428125"/>
    <lineage>
        <taxon>Bacteria</taxon>
        <taxon>Bacillati</taxon>
        <taxon>Bacillota</taxon>
        <taxon>Clostridia</taxon>
        <taxon>Eubacteriales</taxon>
        <taxon>Oscillospiraceae</taxon>
        <taxon>Oscillospiraceae incertae sedis</taxon>
    </lineage>
</organism>
<keyword evidence="4" id="KW-0548">Nucleotidyltransferase</keyword>
<dbReference type="InterPro" id="IPR043519">
    <property type="entry name" value="NT_sf"/>
</dbReference>
<comment type="cofactor">
    <cofactor evidence="1">
        <name>Mg(2+)</name>
        <dbReference type="ChEBI" id="CHEBI:18420"/>
    </cofactor>
</comment>
<comment type="similarity">
    <text evidence="9">Belongs to the tRNA nucleotidyltransferase/poly(A) polymerase family.</text>
</comment>
<keyword evidence="3" id="KW-0819">tRNA processing</keyword>
<dbReference type="Proteomes" id="UP000003490">
    <property type="component" value="Unassembled WGS sequence"/>
</dbReference>
<feature type="domain" description="Poly A polymerase head" evidence="10">
    <location>
        <begin position="51"/>
        <end position="172"/>
    </location>
</feature>
<name>A7VVB9_9FIRM</name>
<dbReference type="Gene3D" id="1.10.246.80">
    <property type="match status" value="1"/>
</dbReference>
<dbReference type="CDD" id="cd05398">
    <property type="entry name" value="NT_ClassII-CCAase"/>
    <property type="match status" value="1"/>
</dbReference>
<dbReference type="GO" id="GO:0046872">
    <property type="term" value="F:metal ion binding"/>
    <property type="evidence" value="ECO:0007669"/>
    <property type="project" value="UniProtKB-KW"/>
</dbReference>
<comment type="caution">
    <text evidence="13">The sequence shown here is derived from an EMBL/GenBank/DDBJ whole genome shotgun (WGS) entry which is preliminary data.</text>
</comment>
<protein>
    <submittedName>
        <fullName evidence="13">tRNA nucleotidyltransferase/poly(A) polymerase family protein</fullName>
    </submittedName>
</protein>